<evidence type="ECO:0000256" key="1">
    <source>
        <dbReference type="SAM" id="Phobius"/>
    </source>
</evidence>
<sequence>MFTNIFVFVFLIIILVFVALIYSKLNITENYNQGCRKGLFGERKCSNCDFGSCKDKGCRWRRKDIHTDYSCQDS</sequence>
<keyword evidence="1" id="KW-0812">Transmembrane</keyword>
<keyword evidence="1" id="KW-0472">Membrane</keyword>
<organism evidence="2">
    <name type="scientific">viral metagenome</name>
    <dbReference type="NCBI Taxonomy" id="1070528"/>
    <lineage>
        <taxon>unclassified sequences</taxon>
        <taxon>metagenomes</taxon>
        <taxon>organismal metagenomes</taxon>
    </lineage>
</organism>
<accession>A0A6C0K0W0</accession>
<dbReference type="AlphaFoldDB" id="A0A6C0K0W0"/>
<evidence type="ECO:0000313" key="2">
    <source>
        <dbReference type="EMBL" id="QHU11672.1"/>
    </source>
</evidence>
<reference evidence="2" key="1">
    <citation type="journal article" date="2020" name="Nature">
        <title>Giant virus diversity and host interactions through global metagenomics.</title>
        <authorList>
            <person name="Schulz F."/>
            <person name="Roux S."/>
            <person name="Paez-Espino D."/>
            <person name="Jungbluth S."/>
            <person name="Walsh D.A."/>
            <person name="Denef V.J."/>
            <person name="McMahon K.D."/>
            <person name="Konstantinidis K.T."/>
            <person name="Eloe-Fadrosh E.A."/>
            <person name="Kyrpides N.C."/>
            <person name="Woyke T."/>
        </authorList>
    </citation>
    <scope>NUCLEOTIDE SEQUENCE</scope>
    <source>
        <strain evidence="2">GVMAG-S-1101169-75</strain>
    </source>
</reference>
<feature type="transmembrane region" description="Helical" evidence="1">
    <location>
        <begin position="6"/>
        <end position="23"/>
    </location>
</feature>
<proteinExistence type="predicted"/>
<keyword evidence="1" id="KW-1133">Transmembrane helix</keyword>
<protein>
    <submittedName>
        <fullName evidence="2">Uncharacterized protein</fullName>
    </submittedName>
</protein>
<dbReference type="EMBL" id="MN740787">
    <property type="protein sequence ID" value="QHU11672.1"/>
    <property type="molecule type" value="Genomic_DNA"/>
</dbReference>
<name>A0A6C0K0W0_9ZZZZ</name>